<accession>A0A367CAM5</accession>
<evidence type="ECO:0000256" key="1">
    <source>
        <dbReference type="ARBA" id="ARBA00022801"/>
    </source>
</evidence>
<dbReference type="Gene3D" id="3.40.1090.10">
    <property type="entry name" value="Cytosolic phospholipase A2 catalytic domain"/>
    <property type="match status" value="2"/>
</dbReference>
<evidence type="ECO:0000313" key="6">
    <source>
        <dbReference type="EMBL" id="RCA09528.1"/>
    </source>
</evidence>
<proteinExistence type="predicted"/>
<organism evidence="6 7">
    <name type="scientific">Enterococcus durans</name>
    <dbReference type="NCBI Taxonomy" id="53345"/>
    <lineage>
        <taxon>Bacteria</taxon>
        <taxon>Bacillati</taxon>
        <taxon>Bacillota</taxon>
        <taxon>Bacilli</taxon>
        <taxon>Lactobacillales</taxon>
        <taxon>Enterococcaceae</taxon>
        <taxon>Enterococcus</taxon>
    </lineage>
</organism>
<keyword evidence="2 4" id="KW-0442">Lipid degradation</keyword>
<dbReference type="STRING" id="53345.LIU_02170"/>
<comment type="caution">
    <text evidence="6">The sequence shown here is derived from an EMBL/GenBank/DDBJ whole genome shotgun (WGS) entry which is preliminary data.</text>
</comment>
<dbReference type="PANTHER" id="PTHR14226:SF57">
    <property type="entry name" value="BLR7027 PROTEIN"/>
    <property type="match status" value="1"/>
</dbReference>
<dbReference type="GO" id="GO:0016787">
    <property type="term" value="F:hydrolase activity"/>
    <property type="evidence" value="ECO:0007669"/>
    <property type="project" value="UniProtKB-UniRule"/>
</dbReference>
<evidence type="ECO:0000259" key="5">
    <source>
        <dbReference type="PROSITE" id="PS51635"/>
    </source>
</evidence>
<dbReference type="GO" id="GO:0016042">
    <property type="term" value="P:lipid catabolic process"/>
    <property type="evidence" value="ECO:0007669"/>
    <property type="project" value="UniProtKB-UniRule"/>
</dbReference>
<dbReference type="InterPro" id="IPR050301">
    <property type="entry name" value="NTE"/>
</dbReference>
<keyword evidence="1 4" id="KW-0378">Hydrolase</keyword>
<dbReference type="InterPro" id="IPR016035">
    <property type="entry name" value="Acyl_Trfase/lysoPLipase"/>
</dbReference>
<protein>
    <recommendedName>
        <fullName evidence="5">PNPLA domain-containing protein</fullName>
    </recommendedName>
</protein>
<feature type="short sequence motif" description="GXGXXG" evidence="4">
    <location>
        <begin position="148"/>
        <end position="153"/>
    </location>
</feature>
<dbReference type="RefSeq" id="WP_113846350.1">
    <property type="nucleotide sequence ID" value="NZ_LEPB01000007.1"/>
</dbReference>
<keyword evidence="3 4" id="KW-0443">Lipid metabolism</keyword>
<dbReference type="PANTHER" id="PTHR14226">
    <property type="entry name" value="NEUROPATHY TARGET ESTERASE/SWISS CHEESE D.MELANOGASTER"/>
    <property type="match status" value="1"/>
</dbReference>
<dbReference type="InterPro" id="IPR002641">
    <property type="entry name" value="PNPLA_dom"/>
</dbReference>
<feature type="short sequence motif" description="GXSXG" evidence="4">
    <location>
        <begin position="175"/>
        <end position="179"/>
    </location>
</feature>
<gene>
    <name evidence="6" type="ORF">EA71_02845</name>
</gene>
<evidence type="ECO:0000256" key="4">
    <source>
        <dbReference type="PROSITE-ProRule" id="PRU01161"/>
    </source>
</evidence>
<dbReference type="Pfam" id="PF01734">
    <property type="entry name" value="Patatin"/>
    <property type="match status" value="1"/>
</dbReference>
<evidence type="ECO:0000256" key="3">
    <source>
        <dbReference type="ARBA" id="ARBA00023098"/>
    </source>
</evidence>
<feature type="short sequence motif" description="DGA/G" evidence="4">
    <location>
        <begin position="316"/>
        <end position="318"/>
    </location>
</feature>
<feature type="domain" description="PNPLA" evidence="5">
    <location>
        <begin position="144"/>
        <end position="329"/>
    </location>
</feature>
<evidence type="ECO:0000256" key="2">
    <source>
        <dbReference type="ARBA" id="ARBA00022963"/>
    </source>
</evidence>
<dbReference type="Proteomes" id="UP000252797">
    <property type="component" value="Unassembled WGS sequence"/>
</dbReference>
<feature type="active site" description="Nucleophile" evidence="4">
    <location>
        <position position="177"/>
    </location>
</feature>
<dbReference type="PROSITE" id="PS51635">
    <property type="entry name" value="PNPLA"/>
    <property type="match status" value="1"/>
</dbReference>
<sequence>MNIQRVYSSERKWLSRSLQRSLQVVPFYPTHQESRQMFWQSTKKRQAWRYTVENQTVYFVVEFTDTRMIICNLLAEKSPTDWCSFFMQLESCGRYFFKKSCELRFEEPLSSEWHERLLLHQYEMTAHQTGQHVWQKKLNYCSGLVLGGGGAHGAYQIGVWKALKEKNLAFEIITGTSVGALNGVLILQNDLDQAISLWKKLTTSQVMEFPKRTEENDLRKRFIQETRQMARSAIVEGGTSIAPLENLLRRMLEPQKILATSKPRLFTVATRLPDFTEVVTPIQQLSAEEIADWILASAAFYPAMAYRKISGSKYIDGGYRNNLPVDVAIQHGATECFVVDINGPGITKKITPPPGFVQWGCGSLWSLGGFLIFDSQRNQMNIQLGYLETKKVLGDFQGKWYTFFTAKEAEGSWRKFLNYLMKDVQIDLSFWSDPKFWRDLRKLYKDRVVIETCGLAMLELLAKKRVVLPNKVYHFNEMVGRICKENILTKDSLRSIGQLNAEEWQKFQVYQKKQKVEQAKQATLFRLIRNKENAKLQSSLDAQPIDTLLILYLYYLKEEQQWHKNFPMKS</sequence>
<evidence type="ECO:0000313" key="7">
    <source>
        <dbReference type="Proteomes" id="UP000252797"/>
    </source>
</evidence>
<reference evidence="6 7" key="1">
    <citation type="submission" date="2015-06" db="EMBL/GenBank/DDBJ databases">
        <title>The Genome Sequence of Enterococcus durans 4EA1.</title>
        <authorList>
            <consortium name="The Broad Institute Genomics Platform"/>
            <consortium name="The Broad Institute Genome Sequencing Center for Infectious Disease"/>
            <person name="Earl A.M."/>
            <person name="Van Tyne D."/>
            <person name="Lebreton F."/>
            <person name="Saavedra J.T."/>
            <person name="Gilmore M.S."/>
            <person name="Manson Mcguire A."/>
            <person name="Clock S."/>
            <person name="Crupain M."/>
            <person name="Rangan U."/>
            <person name="Young S."/>
            <person name="Abouelleil A."/>
            <person name="Cao P."/>
            <person name="Chapman S.B."/>
            <person name="Griggs A."/>
            <person name="Priest M."/>
            <person name="Shea T."/>
            <person name="Wortman J."/>
            <person name="Nusbaum C."/>
            <person name="Birren B."/>
        </authorList>
    </citation>
    <scope>NUCLEOTIDE SEQUENCE [LARGE SCALE GENOMIC DNA]</scope>
    <source>
        <strain evidence="6 7">4EA1</strain>
    </source>
</reference>
<feature type="active site" description="Proton acceptor" evidence="4">
    <location>
        <position position="316"/>
    </location>
</feature>
<dbReference type="AlphaFoldDB" id="A0A367CAM5"/>
<dbReference type="SUPFAM" id="SSF52151">
    <property type="entry name" value="FabD/lysophospholipase-like"/>
    <property type="match status" value="1"/>
</dbReference>
<name>A0A367CAM5_9ENTE</name>
<dbReference type="CDD" id="cd07209">
    <property type="entry name" value="Pat_hypo_Ecoli_Z1214_like"/>
    <property type="match status" value="1"/>
</dbReference>
<dbReference type="EMBL" id="LEPB01000007">
    <property type="protein sequence ID" value="RCA09528.1"/>
    <property type="molecule type" value="Genomic_DNA"/>
</dbReference>